<keyword evidence="7" id="KW-0732">Signal</keyword>
<dbReference type="EMBL" id="BAABME010004048">
    <property type="protein sequence ID" value="GAA0160985.1"/>
    <property type="molecule type" value="Genomic_DNA"/>
</dbReference>
<dbReference type="Pfam" id="PF17917">
    <property type="entry name" value="RT_RNaseH"/>
    <property type="match status" value="1"/>
</dbReference>
<evidence type="ECO:0000256" key="7">
    <source>
        <dbReference type="SAM" id="SignalP"/>
    </source>
</evidence>
<keyword evidence="6" id="KW-0695">RNA-directed DNA polymerase</keyword>
<dbReference type="GO" id="GO:0003964">
    <property type="term" value="F:RNA-directed DNA polymerase activity"/>
    <property type="evidence" value="ECO:0007669"/>
    <property type="project" value="UniProtKB-KW"/>
</dbReference>
<sequence>MYRKLQLFLTVLESALSSVLIREEEKVQRPVYYVSLVMRGAETKYPLMEKFVFSLIVAARKLKTYFEAYPVELITDQPLRKILENPSRSGRIVKWAIELSEFDLRYTARTSIKA</sequence>
<keyword evidence="10" id="KW-1185">Reference proteome</keyword>
<dbReference type="InterPro" id="IPR041373">
    <property type="entry name" value="RT_RNaseH"/>
</dbReference>
<organism evidence="9 10">
    <name type="scientific">Lithospermum erythrorhizon</name>
    <name type="common">Purple gromwell</name>
    <name type="synonym">Lithospermum officinale var. erythrorhizon</name>
    <dbReference type="NCBI Taxonomy" id="34254"/>
    <lineage>
        <taxon>Eukaryota</taxon>
        <taxon>Viridiplantae</taxon>
        <taxon>Streptophyta</taxon>
        <taxon>Embryophyta</taxon>
        <taxon>Tracheophyta</taxon>
        <taxon>Spermatophyta</taxon>
        <taxon>Magnoliopsida</taxon>
        <taxon>eudicotyledons</taxon>
        <taxon>Gunneridae</taxon>
        <taxon>Pentapetalae</taxon>
        <taxon>asterids</taxon>
        <taxon>lamiids</taxon>
        <taxon>Boraginales</taxon>
        <taxon>Boraginaceae</taxon>
        <taxon>Boraginoideae</taxon>
        <taxon>Lithospermeae</taxon>
        <taxon>Lithospermum</taxon>
    </lineage>
</organism>
<proteinExistence type="predicted"/>
<name>A0AAV3QEB9_LITER</name>
<dbReference type="InterPro" id="IPR043502">
    <property type="entry name" value="DNA/RNA_pol_sf"/>
</dbReference>
<reference evidence="9 10" key="1">
    <citation type="submission" date="2024-01" db="EMBL/GenBank/DDBJ databases">
        <title>The complete chloroplast genome sequence of Lithospermum erythrorhizon: insights into the phylogenetic relationship among Boraginaceae species and the maternal lineages of purple gromwells.</title>
        <authorList>
            <person name="Okada T."/>
            <person name="Watanabe K."/>
        </authorList>
    </citation>
    <scope>NUCLEOTIDE SEQUENCE [LARGE SCALE GENOMIC DNA]</scope>
</reference>
<feature type="chain" id="PRO_5043562316" description="Reverse transcriptase RNase H-like domain-containing protein" evidence="7">
    <location>
        <begin position="18"/>
        <end position="114"/>
    </location>
</feature>
<evidence type="ECO:0000256" key="2">
    <source>
        <dbReference type="ARBA" id="ARBA00022695"/>
    </source>
</evidence>
<gene>
    <name evidence="9" type="ORF">LIER_17411</name>
</gene>
<feature type="domain" description="Reverse transcriptase RNase H-like" evidence="8">
    <location>
        <begin position="4"/>
        <end position="102"/>
    </location>
</feature>
<evidence type="ECO:0000313" key="9">
    <source>
        <dbReference type="EMBL" id="GAA0160985.1"/>
    </source>
</evidence>
<dbReference type="PANTHER" id="PTHR48475">
    <property type="entry name" value="RIBONUCLEASE H"/>
    <property type="match status" value="1"/>
</dbReference>
<keyword evidence="2" id="KW-0548">Nucleotidyltransferase</keyword>
<evidence type="ECO:0000256" key="4">
    <source>
        <dbReference type="ARBA" id="ARBA00022759"/>
    </source>
</evidence>
<evidence type="ECO:0000256" key="5">
    <source>
        <dbReference type="ARBA" id="ARBA00022801"/>
    </source>
</evidence>
<comment type="caution">
    <text evidence="9">The sequence shown here is derived from an EMBL/GenBank/DDBJ whole genome shotgun (WGS) entry which is preliminary data.</text>
</comment>
<dbReference type="GO" id="GO:0016787">
    <property type="term" value="F:hydrolase activity"/>
    <property type="evidence" value="ECO:0007669"/>
    <property type="project" value="UniProtKB-KW"/>
</dbReference>
<dbReference type="PANTHER" id="PTHR48475:SF2">
    <property type="entry name" value="RIBONUCLEASE H"/>
    <property type="match status" value="1"/>
</dbReference>
<dbReference type="GO" id="GO:0004519">
    <property type="term" value="F:endonuclease activity"/>
    <property type="evidence" value="ECO:0007669"/>
    <property type="project" value="UniProtKB-KW"/>
</dbReference>
<evidence type="ECO:0000256" key="1">
    <source>
        <dbReference type="ARBA" id="ARBA00022679"/>
    </source>
</evidence>
<evidence type="ECO:0000313" key="10">
    <source>
        <dbReference type="Proteomes" id="UP001454036"/>
    </source>
</evidence>
<evidence type="ECO:0000259" key="8">
    <source>
        <dbReference type="Pfam" id="PF17917"/>
    </source>
</evidence>
<evidence type="ECO:0000256" key="6">
    <source>
        <dbReference type="ARBA" id="ARBA00022918"/>
    </source>
</evidence>
<dbReference type="AlphaFoldDB" id="A0AAV3QEB9"/>
<dbReference type="Proteomes" id="UP001454036">
    <property type="component" value="Unassembled WGS sequence"/>
</dbReference>
<protein>
    <recommendedName>
        <fullName evidence="8">Reverse transcriptase RNase H-like domain-containing protein</fullName>
    </recommendedName>
</protein>
<keyword evidence="1" id="KW-0808">Transferase</keyword>
<keyword evidence="5" id="KW-0378">Hydrolase</keyword>
<accession>A0AAV3QEB9</accession>
<keyword evidence="3" id="KW-0540">Nuclease</keyword>
<dbReference type="SUPFAM" id="SSF56672">
    <property type="entry name" value="DNA/RNA polymerases"/>
    <property type="match status" value="1"/>
</dbReference>
<keyword evidence="4" id="KW-0255">Endonuclease</keyword>
<feature type="signal peptide" evidence="7">
    <location>
        <begin position="1"/>
        <end position="17"/>
    </location>
</feature>
<evidence type="ECO:0000256" key="3">
    <source>
        <dbReference type="ARBA" id="ARBA00022722"/>
    </source>
</evidence>